<feature type="region of interest" description="Disordered" evidence="1">
    <location>
        <begin position="23"/>
        <end position="119"/>
    </location>
</feature>
<dbReference type="STRING" id="5288.A0A5C5FMG5"/>
<feature type="region of interest" description="Disordered" evidence="1">
    <location>
        <begin position="223"/>
        <end position="243"/>
    </location>
</feature>
<proteinExistence type="predicted"/>
<dbReference type="InterPro" id="IPR002885">
    <property type="entry name" value="PPR_rpt"/>
</dbReference>
<feature type="compositionally biased region" description="Low complexity" evidence="1">
    <location>
        <begin position="384"/>
        <end position="397"/>
    </location>
</feature>
<dbReference type="Proteomes" id="UP000311382">
    <property type="component" value="Unassembled WGS sequence"/>
</dbReference>
<dbReference type="Pfam" id="PF01535">
    <property type="entry name" value="PPR"/>
    <property type="match status" value="1"/>
</dbReference>
<accession>A0A5C5FMG5</accession>
<evidence type="ECO:0000256" key="1">
    <source>
        <dbReference type="SAM" id="MobiDB-lite"/>
    </source>
</evidence>
<feature type="region of interest" description="Disordered" evidence="1">
    <location>
        <begin position="515"/>
        <end position="550"/>
    </location>
</feature>
<name>A0A5C5FMG5_9BASI</name>
<feature type="compositionally biased region" description="Low complexity" evidence="1">
    <location>
        <begin position="91"/>
        <end position="100"/>
    </location>
</feature>
<dbReference type="EMBL" id="SOZI01000209">
    <property type="protein sequence ID" value="TNY17386.1"/>
    <property type="molecule type" value="Genomic_DNA"/>
</dbReference>
<feature type="compositionally biased region" description="Basic and acidic residues" evidence="1">
    <location>
        <begin position="101"/>
        <end position="112"/>
    </location>
</feature>
<feature type="region of interest" description="Disordered" evidence="1">
    <location>
        <begin position="647"/>
        <end position="673"/>
    </location>
</feature>
<sequence length="785" mass="84925">MGFRHLGSALLRVPCTCALSSRPRSFASPLASTSHSTLDDPLPDWQDLAPAPLRRTKGSNRPKAKAPQLVEHGDRPDKVVHRPKRPPPPVSATAPSPDAPRLNRDNLRRPPNERTQVSPFLPLFTRERNHLLSNLRRALSSRPVARIRPFRHARTPAHAKRHAWNADAAWLALARVLRYPDDIPSLPHSHFPSSTRAPLPPSYALDADTSTPGSSGFFTAARLDGTGGTPAAGSATGEPTDASGRRKIALTLPELRRAFAVFASSRPRTRTGLHRLLVVAELIAQQQPPLGALGEPHTGAGADAGTGLHQLRGGGAGLRDQDWRALLLFVGASMRASRPAHEVKHALDLFSHWLKLQREACSSSSGSSSSEPMPTRGRRRRGDAGSSSSSGGSSEGQRQRMFNAVLFVAGRAHMWELFEQVLRRMAEEGVVPDGATVVELMRKEDRRGAPVAAAWRIFEDALAARVGARGEGLEEEQEGADALWAAMAWVLARRGLLDDAMRLYEAMRAGERVPLDSLRPTQELDPLDGGLGAPPPPPSSSSSRPGLVVQPPKLTDRVYSSLLKAFAYRGDLSGALRILRDVSTDPASGVPPAVHHFVPLFHAFAHHGVAPFGAGARAYDVNPTTLRGTHLRAYAVRRDASPLAALTRTRTPTRRAAAGGGGTDSSSGGSAGGATNPFTLDALSSLLSTFLSLPAPSSASHPALPFSGARTAPSSKDLWWVLFAFDKLSGGDSELVVDVYDALERKFRDEAGGWTGWREDKRTPRLVRMHRDRAEERRRRWEELQ</sequence>
<dbReference type="OrthoDB" id="1908178at2759"/>
<dbReference type="AlphaFoldDB" id="A0A5C5FMG5"/>
<feature type="region of interest" description="Disordered" evidence="1">
    <location>
        <begin position="361"/>
        <end position="397"/>
    </location>
</feature>
<reference evidence="2 3" key="1">
    <citation type="submission" date="2019-03" db="EMBL/GenBank/DDBJ databases">
        <title>Rhodosporidium diobovatum UCD-FST 08-225 genome sequencing, assembly, and annotation.</title>
        <authorList>
            <person name="Fakankun I.U."/>
            <person name="Fristensky B."/>
            <person name="Levin D.B."/>
        </authorList>
    </citation>
    <scope>NUCLEOTIDE SEQUENCE [LARGE SCALE GENOMIC DNA]</scope>
    <source>
        <strain evidence="2 3">UCD-FST 08-225</strain>
    </source>
</reference>
<feature type="compositionally biased region" description="Basic residues" evidence="1">
    <location>
        <begin position="54"/>
        <end position="64"/>
    </location>
</feature>
<evidence type="ECO:0000313" key="3">
    <source>
        <dbReference type="Proteomes" id="UP000311382"/>
    </source>
</evidence>
<feature type="compositionally biased region" description="Basic and acidic residues" evidence="1">
    <location>
        <begin position="71"/>
        <end position="80"/>
    </location>
</feature>
<feature type="compositionally biased region" description="Low complexity" evidence="1">
    <location>
        <begin position="647"/>
        <end position="657"/>
    </location>
</feature>
<gene>
    <name evidence="2" type="ORF">DMC30DRAFT_121623</name>
</gene>
<keyword evidence="3" id="KW-1185">Reference proteome</keyword>
<dbReference type="InterPro" id="IPR011990">
    <property type="entry name" value="TPR-like_helical_dom_sf"/>
</dbReference>
<evidence type="ECO:0000313" key="2">
    <source>
        <dbReference type="EMBL" id="TNY17386.1"/>
    </source>
</evidence>
<dbReference type="Gene3D" id="1.25.40.10">
    <property type="entry name" value="Tetratricopeptide repeat domain"/>
    <property type="match status" value="1"/>
</dbReference>
<organism evidence="2 3">
    <name type="scientific">Rhodotorula diobovata</name>
    <dbReference type="NCBI Taxonomy" id="5288"/>
    <lineage>
        <taxon>Eukaryota</taxon>
        <taxon>Fungi</taxon>
        <taxon>Dikarya</taxon>
        <taxon>Basidiomycota</taxon>
        <taxon>Pucciniomycotina</taxon>
        <taxon>Microbotryomycetes</taxon>
        <taxon>Sporidiobolales</taxon>
        <taxon>Sporidiobolaceae</taxon>
        <taxon>Rhodotorula</taxon>
    </lineage>
</organism>
<comment type="caution">
    <text evidence="2">The sequence shown here is derived from an EMBL/GenBank/DDBJ whole genome shotgun (WGS) entry which is preliminary data.</text>
</comment>
<protein>
    <submittedName>
        <fullName evidence="2">Serine/arginine repetitive matrix 2, isoform CRA a</fullName>
    </submittedName>
</protein>